<sequence>MLFVHDVHVVAGKHEFEYEDAVRDEYLPAVADEDTRLLWYLYATHGSGNAYNIVTITALRDATAWDRLVERLRYGDLSEWSTRMAKLRYGLYSSLLVSTEWSPLATLELATIPATPADHPVALYREHSLSGPGLASTLAAAASQSGSGDDVLTVIAGFRPALGNDSQAQVLYRITADNDRWVNAFGTDIGWRDWSGSLTPTLPAGVTGSGRTLRTTTWSPLQ</sequence>
<organism evidence="1 2">
    <name type="scientific">Mycobacterium conspicuum</name>
    <dbReference type="NCBI Taxonomy" id="44010"/>
    <lineage>
        <taxon>Bacteria</taxon>
        <taxon>Bacillati</taxon>
        <taxon>Actinomycetota</taxon>
        <taxon>Actinomycetes</taxon>
        <taxon>Mycobacteriales</taxon>
        <taxon>Mycobacteriaceae</taxon>
        <taxon>Mycobacterium</taxon>
    </lineage>
</organism>
<reference evidence="1 2" key="1">
    <citation type="journal article" date="2019" name="Emerg. Microbes Infect.">
        <title>Comprehensive subspecies identification of 175 nontuberculous mycobacteria species based on 7547 genomic profiles.</title>
        <authorList>
            <person name="Matsumoto Y."/>
            <person name="Kinjo T."/>
            <person name="Motooka D."/>
            <person name="Nabeya D."/>
            <person name="Jung N."/>
            <person name="Uechi K."/>
            <person name="Horii T."/>
            <person name="Iida T."/>
            <person name="Fujita J."/>
            <person name="Nakamura S."/>
        </authorList>
    </citation>
    <scope>NUCLEOTIDE SEQUENCE [LARGE SCALE GENOMIC DNA]</scope>
    <source>
        <strain evidence="1 2">JCM 14738</strain>
    </source>
</reference>
<dbReference type="RefSeq" id="WP_085231646.1">
    <property type="nucleotide sequence ID" value="NZ_AP022613.1"/>
</dbReference>
<name>A0A1X1TMY6_9MYCO</name>
<dbReference type="OrthoDB" id="4737121at2"/>
<keyword evidence="2" id="KW-1185">Reference proteome</keyword>
<evidence type="ECO:0000313" key="2">
    <source>
        <dbReference type="Proteomes" id="UP000467385"/>
    </source>
</evidence>
<dbReference type="AlphaFoldDB" id="A0A1X1TMY6"/>
<proteinExistence type="predicted"/>
<dbReference type="EMBL" id="AP022613">
    <property type="protein sequence ID" value="BBZ38848.1"/>
    <property type="molecule type" value="Genomic_DNA"/>
</dbReference>
<protein>
    <submittedName>
        <fullName evidence="1">Uncharacterized protein</fullName>
    </submittedName>
</protein>
<accession>A0A1X1TMY6</accession>
<dbReference type="Proteomes" id="UP000467385">
    <property type="component" value="Chromosome"/>
</dbReference>
<evidence type="ECO:0000313" key="1">
    <source>
        <dbReference type="EMBL" id="BBZ38848.1"/>
    </source>
</evidence>
<dbReference type="STRING" id="44010.AWC00_05535"/>
<gene>
    <name evidence="1" type="ORF">MCNS_19110</name>
</gene>